<evidence type="ECO:0000313" key="3">
    <source>
        <dbReference type="Proteomes" id="UP000499080"/>
    </source>
</evidence>
<dbReference type="OrthoDB" id="4349822at2759"/>
<dbReference type="Pfam" id="PF01498">
    <property type="entry name" value="HTH_Tnp_Tc3_2"/>
    <property type="match status" value="1"/>
</dbReference>
<dbReference type="GO" id="GO:0006313">
    <property type="term" value="P:DNA transposition"/>
    <property type="evidence" value="ECO:0007669"/>
    <property type="project" value="InterPro"/>
</dbReference>
<comment type="caution">
    <text evidence="2">The sequence shown here is derived from an EMBL/GenBank/DDBJ whole genome shotgun (WGS) entry which is preliminary data.</text>
</comment>
<accession>A0A4Y2CJX4</accession>
<dbReference type="Proteomes" id="UP000499080">
    <property type="component" value="Unassembled WGS sequence"/>
</dbReference>
<feature type="domain" description="Transposase Tc1-like" evidence="1">
    <location>
        <begin position="6"/>
        <end position="77"/>
    </location>
</feature>
<dbReference type="EMBL" id="BGPR01163447">
    <property type="protein sequence ID" value="GBM04459.1"/>
    <property type="molecule type" value="Genomic_DNA"/>
</dbReference>
<reference evidence="2 3" key="1">
    <citation type="journal article" date="2019" name="Sci. Rep.">
        <title>Orb-weaving spider Araneus ventricosus genome elucidates the spidroin gene catalogue.</title>
        <authorList>
            <person name="Kono N."/>
            <person name="Nakamura H."/>
            <person name="Ohtoshi R."/>
            <person name="Moran D.A.P."/>
            <person name="Shinohara A."/>
            <person name="Yoshida Y."/>
            <person name="Fujiwara M."/>
            <person name="Mori M."/>
            <person name="Tomita M."/>
            <person name="Arakawa K."/>
        </authorList>
    </citation>
    <scope>NUCLEOTIDE SEQUENCE [LARGE SCALE GENOMIC DNA]</scope>
</reference>
<dbReference type="GO" id="GO:0003677">
    <property type="term" value="F:DNA binding"/>
    <property type="evidence" value="ECO:0007669"/>
    <property type="project" value="InterPro"/>
</dbReference>
<dbReference type="GO" id="GO:0015074">
    <property type="term" value="P:DNA integration"/>
    <property type="evidence" value="ECO:0007669"/>
    <property type="project" value="InterPro"/>
</dbReference>
<evidence type="ECO:0000313" key="2">
    <source>
        <dbReference type="EMBL" id="GBM04459.1"/>
    </source>
</evidence>
<dbReference type="AlphaFoldDB" id="A0A4Y2CJX4"/>
<protein>
    <recommendedName>
        <fullName evidence="1">Transposase Tc1-like domain-containing protein</fullName>
    </recommendedName>
</protein>
<proteinExistence type="predicted"/>
<keyword evidence="3" id="KW-1185">Reference proteome</keyword>
<dbReference type="InterPro" id="IPR002492">
    <property type="entry name" value="Transposase_Tc1-like"/>
</dbReference>
<evidence type="ECO:0000259" key="1">
    <source>
        <dbReference type="Pfam" id="PF01498"/>
    </source>
</evidence>
<sequence>MANENRYLSITVRSNRHATASQLSPGFYAATGSRVSRFTVSRRLHERGPFVRRPAVRIPLISVNRRVRLAWCRDHRDWSTDQWRQFSSLMSPGSA</sequence>
<gene>
    <name evidence="2" type="ORF">AVEN_130845_1</name>
</gene>
<organism evidence="2 3">
    <name type="scientific">Araneus ventricosus</name>
    <name type="common">Orbweaver spider</name>
    <name type="synonym">Epeira ventricosa</name>
    <dbReference type="NCBI Taxonomy" id="182803"/>
    <lineage>
        <taxon>Eukaryota</taxon>
        <taxon>Metazoa</taxon>
        <taxon>Ecdysozoa</taxon>
        <taxon>Arthropoda</taxon>
        <taxon>Chelicerata</taxon>
        <taxon>Arachnida</taxon>
        <taxon>Araneae</taxon>
        <taxon>Araneomorphae</taxon>
        <taxon>Entelegynae</taxon>
        <taxon>Araneoidea</taxon>
        <taxon>Araneidae</taxon>
        <taxon>Araneus</taxon>
    </lineage>
</organism>
<name>A0A4Y2CJX4_ARAVE</name>